<name>A0A8X6KC59_NEPPI</name>
<protein>
    <submittedName>
        <fullName evidence="1">Uncharacterized protein</fullName>
    </submittedName>
</protein>
<gene>
    <name evidence="1" type="ORF">NPIL_402461</name>
</gene>
<organism evidence="1 2">
    <name type="scientific">Nephila pilipes</name>
    <name type="common">Giant wood spider</name>
    <name type="synonym">Nephila maculata</name>
    <dbReference type="NCBI Taxonomy" id="299642"/>
    <lineage>
        <taxon>Eukaryota</taxon>
        <taxon>Metazoa</taxon>
        <taxon>Ecdysozoa</taxon>
        <taxon>Arthropoda</taxon>
        <taxon>Chelicerata</taxon>
        <taxon>Arachnida</taxon>
        <taxon>Araneae</taxon>
        <taxon>Araneomorphae</taxon>
        <taxon>Entelegynae</taxon>
        <taxon>Araneoidea</taxon>
        <taxon>Nephilidae</taxon>
        <taxon>Nephila</taxon>
    </lineage>
</organism>
<dbReference type="EMBL" id="BMAW01043325">
    <property type="protein sequence ID" value="GFS38842.1"/>
    <property type="molecule type" value="Genomic_DNA"/>
</dbReference>
<reference evidence="1" key="1">
    <citation type="submission" date="2020-08" db="EMBL/GenBank/DDBJ databases">
        <title>Multicomponent nature underlies the extraordinary mechanical properties of spider dragline silk.</title>
        <authorList>
            <person name="Kono N."/>
            <person name="Nakamura H."/>
            <person name="Mori M."/>
            <person name="Yoshida Y."/>
            <person name="Ohtoshi R."/>
            <person name="Malay A.D."/>
            <person name="Moran D.A.P."/>
            <person name="Tomita M."/>
            <person name="Numata K."/>
            <person name="Arakawa K."/>
        </authorList>
    </citation>
    <scope>NUCLEOTIDE SEQUENCE</scope>
</reference>
<proteinExistence type="predicted"/>
<dbReference type="OrthoDB" id="10425024at2759"/>
<sequence>MQTTRISCERREDSHFHFQPQLKGATTRARHVLSRYSRGPIIVSGYLSLYALSEGRNGLGTNRYSDLSRRLWILRISSQGCDVSNRRGFRLTDFWFHLIRKTLEIIKKFFNNVKMDSI</sequence>
<dbReference type="Proteomes" id="UP000887013">
    <property type="component" value="Unassembled WGS sequence"/>
</dbReference>
<keyword evidence="2" id="KW-1185">Reference proteome</keyword>
<evidence type="ECO:0000313" key="2">
    <source>
        <dbReference type="Proteomes" id="UP000887013"/>
    </source>
</evidence>
<evidence type="ECO:0000313" key="1">
    <source>
        <dbReference type="EMBL" id="GFS38842.1"/>
    </source>
</evidence>
<dbReference type="AlphaFoldDB" id="A0A8X6KC59"/>
<accession>A0A8X6KC59</accession>
<comment type="caution">
    <text evidence="1">The sequence shown here is derived from an EMBL/GenBank/DDBJ whole genome shotgun (WGS) entry which is preliminary data.</text>
</comment>